<feature type="repeat" description="ANK" evidence="8">
    <location>
        <begin position="729"/>
        <end position="761"/>
    </location>
</feature>
<dbReference type="Pfam" id="PF12796">
    <property type="entry name" value="Ank_2"/>
    <property type="match status" value="2"/>
</dbReference>
<dbReference type="InterPro" id="IPR033926">
    <property type="entry name" value="IPT_NFkappaB"/>
</dbReference>
<dbReference type="InterPro" id="IPR030492">
    <property type="entry name" value="RHD_CS"/>
</dbReference>
<dbReference type="PANTHER" id="PTHR24169">
    <property type="entry name" value="NUCLEAR FACTOR NF-KAPPA-B PROTEIN"/>
    <property type="match status" value="1"/>
</dbReference>
<accession>A0A1X7VV78</accession>
<evidence type="ECO:0000256" key="3">
    <source>
        <dbReference type="ARBA" id="ARBA00023043"/>
    </source>
</evidence>
<dbReference type="FunFam" id="2.60.40.10:FF:000046">
    <property type="entry name" value="Nuclear factor NF-kappa-B p105 subunit"/>
    <property type="match status" value="1"/>
</dbReference>
<feature type="region of interest" description="Disordered" evidence="9">
    <location>
        <begin position="619"/>
        <end position="639"/>
    </location>
</feature>
<dbReference type="Pfam" id="PF16179">
    <property type="entry name" value="RHD_dimer"/>
    <property type="match status" value="1"/>
</dbReference>
<dbReference type="PROSITE" id="PS50297">
    <property type="entry name" value="ANK_REP_REGION"/>
    <property type="match status" value="4"/>
</dbReference>
<dbReference type="EnsemblMetazoa" id="Aqu2.1.43775_001">
    <property type="protein sequence ID" value="Aqu2.1.43775_001"/>
    <property type="gene ID" value="Aqu2.1.43775"/>
</dbReference>
<dbReference type="Gene3D" id="1.10.533.10">
    <property type="entry name" value="Death Domain, Fas"/>
    <property type="match status" value="1"/>
</dbReference>
<dbReference type="GO" id="GO:0005634">
    <property type="term" value="C:nucleus"/>
    <property type="evidence" value="ECO:0007669"/>
    <property type="project" value="UniProtKB-SubCell"/>
</dbReference>
<evidence type="ECO:0000256" key="4">
    <source>
        <dbReference type="ARBA" id="ARBA00023125"/>
    </source>
</evidence>
<dbReference type="Pfam" id="PF00554">
    <property type="entry name" value="RHD_DNA_bind"/>
    <property type="match status" value="1"/>
</dbReference>
<dbReference type="CDD" id="cd08310">
    <property type="entry name" value="Death_NFkB-like"/>
    <property type="match status" value="1"/>
</dbReference>
<evidence type="ECO:0000256" key="6">
    <source>
        <dbReference type="ARBA" id="ARBA00023163"/>
    </source>
</evidence>
<dbReference type="Gene3D" id="2.60.40.10">
    <property type="entry name" value="Immunoglobulins"/>
    <property type="match status" value="1"/>
</dbReference>
<dbReference type="PROSITE" id="PS50088">
    <property type="entry name" value="ANK_REPEAT"/>
    <property type="match status" value="5"/>
</dbReference>
<dbReference type="InterPro" id="IPR002909">
    <property type="entry name" value="IPT_dom"/>
</dbReference>
<dbReference type="Pfam" id="PF00023">
    <property type="entry name" value="Ank"/>
    <property type="match status" value="2"/>
</dbReference>
<dbReference type="InterPro" id="IPR032397">
    <property type="entry name" value="RHD_dimer"/>
</dbReference>
<dbReference type="GO" id="GO:0005737">
    <property type="term" value="C:cytoplasm"/>
    <property type="evidence" value="ECO:0007669"/>
    <property type="project" value="InterPro"/>
</dbReference>
<dbReference type="SUPFAM" id="SSF47986">
    <property type="entry name" value="DEATH domain"/>
    <property type="match status" value="1"/>
</dbReference>
<keyword evidence="2" id="KW-0805">Transcription regulation</keyword>
<dbReference type="SUPFAM" id="SSF81296">
    <property type="entry name" value="E set domains"/>
    <property type="match status" value="1"/>
</dbReference>
<evidence type="ECO:0000313" key="11">
    <source>
        <dbReference type="EnsemblMetazoa" id="Aqu2.1.43775_001"/>
    </source>
</evidence>
<evidence type="ECO:0000256" key="1">
    <source>
        <dbReference type="ARBA" id="ARBA00004123"/>
    </source>
</evidence>
<dbReference type="InterPro" id="IPR011029">
    <property type="entry name" value="DEATH-like_dom_sf"/>
</dbReference>
<sequence length="1095" mass="118603">MAFNGIDPSSLPEALIRDTMNTLPTHIVNSNPDSLNSSPYSSLTQVRLEIVEQPKSRGFRFRYDCEGQSHGGLPGENSEKNRRQKTYPTVHLKGYRGRARVMVSLVTDSDPAMPHAHSIVGKNAIDGRCVVEIGPETDMYAQFTSLGILHVTKKKVPEVLTRRLLQQTTPRGQMVDQMEVVDVDMTTAQLTSEEQDEIHQQAQTLAKSMNLSVVRLCFQAFLPDENGRYTIPIDPVFSNKVYDSKAPSAGTLKICRLDRTSGSVKGGDDVFLLCDKVQKNDIEVVFYEDKQETTGGMQLQPWMAKGRFGPNDVHHQYAIVFQTPTFYNQAIEHPVQVWIALKRPSDHETSEPKPFLYLPQEFDEERIGQKRRKKITHFNNFFEGPGGGGGAGGGAGGAGGNFFSRDFNYGSGGGYNSGFNFFGGSSGGGGGSGGGSANNAGTGGGTTFSGGNTSAANMPVSVDSLYSTLPPSSNQHIFAATATNPHYPHMRQQQPHGLSFSNGGGRGMGGTMYSHAMDQQFMSTASGHLVSRTGAGGVTVKREPPDYYMDVERDNVQPPLPALSEEGGTGGGNIMRPKDQLPPSQRGPGDSGKLLDVSSNIEDVESGYVEAERMDSGLPTSMAAEPSQESTSSETEAQQALQALKDRQQMAFEVCDRMFNALLAWATTKDIRYLLAAQRSLTAVQNQEGDTALHLAIIHNHQDVVLQLLDVLPQLPPTETPVVDCLNNFKQSPVHLAVITRQHKVVQYLLKANANPLVSDRNGDTPLHLACKYGFLQGIVPLLNRSTRINTEGCRIPELVMRNNDGLTPLHLAAACGNPDCFKELVKAHADVNVQDSKSGKSALHYLIEKGDLPLTGFLITESETNIECTDFSGNTPLHCAAALGNVAIVSLLIAAGANLVCQNQEGELPLVLAEYGGHEEVVKVLKDSLVKAGLDKPEEQLSTQMKSVSLTEEDKALAALRANSSEGDLSKLDFRPRISLALILDPINEGCDWKALAKCLSLSHLEAGLEAMTSPTKELLTMYEACDGTIAKLRQALLDINRSDAVNIIDRYMQEEKGVVTSKQTYDSGISSNPSSLSNEQVVGKHSTIPSSQV</sequence>
<dbReference type="OrthoDB" id="10254686at2759"/>
<dbReference type="GO" id="GO:0000978">
    <property type="term" value="F:RNA polymerase II cis-regulatory region sequence-specific DNA binding"/>
    <property type="evidence" value="ECO:0007669"/>
    <property type="project" value="TreeGrafter"/>
</dbReference>
<dbReference type="PROSITE" id="PS01204">
    <property type="entry name" value="REL_1"/>
    <property type="match status" value="1"/>
</dbReference>
<dbReference type="InterPro" id="IPR037059">
    <property type="entry name" value="RHD_DNA_bind_dom_sf"/>
</dbReference>
<dbReference type="PRINTS" id="PR00057">
    <property type="entry name" value="NFKBTNSCPFCT"/>
</dbReference>
<dbReference type="Gene3D" id="1.25.40.20">
    <property type="entry name" value="Ankyrin repeat-containing domain"/>
    <property type="match status" value="2"/>
</dbReference>
<dbReference type="CDD" id="cd01177">
    <property type="entry name" value="IPT_NFkappaB"/>
    <property type="match status" value="1"/>
</dbReference>
<dbReference type="CDD" id="cd07883">
    <property type="entry name" value="RHD-n_NFkB"/>
    <property type="match status" value="1"/>
</dbReference>
<dbReference type="Gene3D" id="2.60.40.340">
    <property type="entry name" value="Rel homology domain (RHD), DNA-binding domain"/>
    <property type="match status" value="1"/>
</dbReference>
<dbReference type="InterPro" id="IPR014756">
    <property type="entry name" value="Ig_E-set"/>
</dbReference>
<keyword evidence="5" id="KW-0010">Activator</keyword>
<feature type="repeat" description="ANK" evidence="8">
    <location>
        <begin position="873"/>
        <end position="905"/>
    </location>
</feature>
<dbReference type="InParanoid" id="A0A1X7VV78"/>
<feature type="region of interest" description="Disordered" evidence="9">
    <location>
        <begin position="487"/>
        <end position="512"/>
    </location>
</feature>
<feature type="repeat" description="ANK" evidence="8">
    <location>
        <begin position="688"/>
        <end position="710"/>
    </location>
</feature>
<feature type="region of interest" description="Disordered" evidence="9">
    <location>
        <begin position="1065"/>
        <end position="1095"/>
    </location>
</feature>
<dbReference type="eggNOG" id="KOG0504">
    <property type="taxonomic scope" value="Eukaryota"/>
</dbReference>
<dbReference type="SMART" id="SM00429">
    <property type="entry name" value="IPT"/>
    <property type="match status" value="1"/>
</dbReference>
<dbReference type="SMART" id="SM00248">
    <property type="entry name" value="ANK"/>
    <property type="match status" value="7"/>
</dbReference>
<proteinExistence type="predicted"/>
<dbReference type="InterPro" id="IPR011539">
    <property type="entry name" value="RHD_DNA_bind_dom"/>
</dbReference>
<evidence type="ECO:0000256" key="7">
    <source>
        <dbReference type="ARBA" id="ARBA00023242"/>
    </source>
</evidence>
<dbReference type="STRING" id="400682.A0A1X7VV78"/>
<protein>
    <recommendedName>
        <fullName evidence="10">RHD domain-containing protein</fullName>
    </recommendedName>
</protein>
<dbReference type="FunCoup" id="A0A1X7VV78">
    <property type="interactions" value="287"/>
</dbReference>
<feature type="repeat" description="ANK" evidence="8">
    <location>
        <begin position="762"/>
        <end position="794"/>
    </location>
</feature>
<feature type="repeat" description="ANK" evidence="8">
    <location>
        <begin position="805"/>
        <end position="837"/>
    </location>
</feature>
<feature type="compositionally biased region" description="Low complexity" evidence="9">
    <location>
        <begin position="623"/>
        <end position="639"/>
    </location>
</feature>
<dbReference type="Pfam" id="PF00531">
    <property type="entry name" value="Death"/>
    <property type="match status" value="1"/>
</dbReference>
<dbReference type="AlphaFoldDB" id="A0A1X7VV78"/>
<dbReference type="GO" id="GO:0000981">
    <property type="term" value="F:DNA-binding transcription factor activity, RNA polymerase II-specific"/>
    <property type="evidence" value="ECO:0007669"/>
    <property type="project" value="TreeGrafter"/>
</dbReference>
<feature type="region of interest" description="Disordered" evidence="9">
    <location>
        <begin position="552"/>
        <end position="599"/>
    </location>
</feature>
<feature type="compositionally biased region" description="Polar residues" evidence="9">
    <location>
        <begin position="491"/>
        <end position="501"/>
    </location>
</feature>
<feature type="compositionally biased region" description="Low complexity" evidence="9">
    <location>
        <begin position="1069"/>
        <end position="1079"/>
    </location>
</feature>
<dbReference type="GO" id="GO:0007165">
    <property type="term" value="P:signal transduction"/>
    <property type="evidence" value="ECO:0007669"/>
    <property type="project" value="InterPro"/>
</dbReference>
<dbReference type="InterPro" id="IPR013783">
    <property type="entry name" value="Ig-like_fold"/>
</dbReference>
<keyword evidence="3 8" id="KW-0040">ANK repeat</keyword>
<feature type="domain" description="RHD" evidence="10">
    <location>
        <begin position="48"/>
        <end position="248"/>
    </location>
</feature>
<evidence type="ECO:0000259" key="10">
    <source>
        <dbReference type="PROSITE" id="PS50254"/>
    </source>
</evidence>
<evidence type="ECO:0000256" key="8">
    <source>
        <dbReference type="PROSITE-ProRule" id="PRU00023"/>
    </source>
</evidence>
<comment type="subcellular location">
    <subcellularLocation>
        <location evidence="1">Nucleus</location>
    </subcellularLocation>
</comment>
<dbReference type="PANTHER" id="PTHR24169:SF28">
    <property type="entry name" value="NUCLEAR FACTOR NF-KAPPA-B P110 SUBUNIT"/>
    <property type="match status" value="1"/>
</dbReference>
<dbReference type="PROSITE" id="PS50254">
    <property type="entry name" value="REL_2"/>
    <property type="match status" value="1"/>
</dbReference>
<dbReference type="InterPro" id="IPR008967">
    <property type="entry name" value="p53-like_TF_DNA-bd_sf"/>
</dbReference>
<evidence type="ECO:0000256" key="5">
    <source>
        <dbReference type="ARBA" id="ARBA00023159"/>
    </source>
</evidence>
<dbReference type="InterPro" id="IPR000451">
    <property type="entry name" value="NFkB/Dor"/>
</dbReference>
<dbReference type="InterPro" id="IPR036770">
    <property type="entry name" value="Ankyrin_rpt-contain_sf"/>
</dbReference>
<dbReference type="InterPro" id="IPR002110">
    <property type="entry name" value="Ankyrin_rpt"/>
</dbReference>
<dbReference type="SMART" id="SM00005">
    <property type="entry name" value="DEATH"/>
    <property type="match status" value="1"/>
</dbReference>
<keyword evidence="6" id="KW-0804">Transcription</keyword>
<dbReference type="OMA" id="DSATPCQ"/>
<dbReference type="InterPro" id="IPR000488">
    <property type="entry name" value="Death_dom"/>
</dbReference>
<reference evidence="11" key="1">
    <citation type="submission" date="2017-05" db="UniProtKB">
        <authorList>
            <consortium name="EnsemblMetazoa"/>
        </authorList>
    </citation>
    <scope>IDENTIFICATION</scope>
</reference>
<keyword evidence="7" id="KW-0539">Nucleus</keyword>
<dbReference type="SUPFAM" id="SSF49417">
    <property type="entry name" value="p53-like transcription factors"/>
    <property type="match status" value="1"/>
</dbReference>
<name>A0A1X7VV78_AMPQE</name>
<evidence type="ECO:0000256" key="2">
    <source>
        <dbReference type="ARBA" id="ARBA00023015"/>
    </source>
</evidence>
<dbReference type="SUPFAM" id="SSF48403">
    <property type="entry name" value="Ankyrin repeat"/>
    <property type="match status" value="1"/>
</dbReference>
<evidence type="ECO:0000256" key="9">
    <source>
        <dbReference type="SAM" id="MobiDB-lite"/>
    </source>
</evidence>
<organism evidence="11">
    <name type="scientific">Amphimedon queenslandica</name>
    <name type="common">Sponge</name>
    <dbReference type="NCBI Taxonomy" id="400682"/>
    <lineage>
        <taxon>Eukaryota</taxon>
        <taxon>Metazoa</taxon>
        <taxon>Porifera</taxon>
        <taxon>Demospongiae</taxon>
        <taxon>Heteroscleromorpha</taxon>
        <taxon>Haplosclerida</taxon>
        <taxon>Niphatidae</taxon>
        <taxon>Amphimedon</taxon>
    </lineage>
</organism>
<keyword evidence="4" id="KW-0238">DNA-binding</keyword>